<dbReference type="GO" id="GO:0004519">
    <property type="term" value="F:endonuclease activity"/>
    <property type="evidence" value="ECO:0007669"/>
    <property type="project" value="UniProtKB-KW"/>
</dbReference>
<feature type="domain" description="HNH endonuclease 5" evidence="1">
    <location>
        <begin position="25"/>
        <end position="73"/>
    </location>
</feature>
<keyword evidence="3" id="KW-1185">Reference proteome</keyword>
<name>A0A848DND1_9PSEU</name>
<reference evidence="2 3" key="1">
    <citation type="submission" date="2020-04" db="EMBL/GenBank/DDBJ databases">
        <authorList>
            <person name="Klaysubun C."/>
            <person name="Duangmal K."/>
            <person name="Lipun K."/>
        </authorList>
    </citation>
    <scope>NUCLEOTIDE SEQUENCE [LARGE SCALE GENOMIC DNA]</scope>
    <source>
        <strain evidence="2 3">DSM 45300</strain>
    </source>
</reference>
<evidence type="ECO:0000313" key="2">
    <source>
        <dbReference type="EMBL" id="NMH94055.1"/>
    </source>
</evidence>
<dbReference type="Pfam" id="PF14279">
    <property type="entry name" value="HNH_5"/>
    <property type="match status" value="1"/>
</dbReference>
<dbReference type="EMBL" id="JAAXKZ010000092">
    <property type="protein sequence ID" value="NMH94055.1"/>
    <property type="molecule type" value="Genomic_DNA"/>
</dbReference>
<keyword evidence="2" id="KW-0255">Endonuclease</keyword>
<dbReference type="InterPro" id="IPR029471">
    <property type="entry name" value="HNH_5"/>
</dbReference>
<gene>
    <name evidence="2" type="ORF">HF519_21245</name>
</gene>
<dbReference type="AlphaFoldDB" id="A0A848DND1"/>
<dbReference type="Gene3D" id="1.10.30.50">
    <property type="match status" value="1"/>
</dbReference>
<protein>
    <submittedName>
        <fullName evidence="2">HNH endonuclease</fullName>
    </submittedName>
</protein>
<keyword evidence="2" id="KW-0540">Nuclease</keyword>
<keyword evidence="2" id="KW-0378">Hydrolase</keyword>
<organism evidence="2 3">
    <name type="scientific">Pseudonocardia bannensis</name>
    <dbReference type="NCBI Taxonomy" id="630973"/>
    <lineage>
        <taxon>Bacteria</taxon>
        <taxon>Bacillati</taxon>
        <taxon>Actinomycetota</taxon>
        <taxon>Actinomycetes</taxon>
        <taxon>Pseudonocardiales</taxon>
        <taxon>Pseudonocardiaceae</taxon>
        <taxon>Pseudonocardia</taxon>
    </lineage>
</organism>
<dbReference type="Proteomes" id="UP000586918">
    <property type="component" value="Unassembled WGS sequence"/>
</dbReference>
<dbReference type="RefSeq" id="WP_169414747.1">
    <property type="nucleotide sequence ID" value="NZ_JAAXKZ010000092.1"/>
</dbReference>
<accession>A0A848DND1</accession>
<evidence type="ECO:0000313" key="3">
    <source>
        <dbReference type="Proteomes" id="UP000586918"/>
    </source>
</evidence>
<comment type="caution">
    <text evidence="2">The sequence shown here is derived from an EMBL/GenBank/DDBJ whole genome shotgun (WGS) entry which is preliminary data.</text>
</comment>
<proteinExistence type="predicted"/>
<sequence length="135" mass="15351">MPPPIRQPDRATRLLSAAERDGTHCVWCRRECTGPIRATTDHLVPKVKGGPSWLENEVVSCGRCNRERGHRSPADWFGECERRGWSPDLDAVVGTLRSLDRAIATRGGRRRARPYLAAQLRRLDRLRTDRNRLAS</sequence>
<evidence type="ECO:0000259" key="1">
    <source>
        <dbReference type="Pfam" id="PF14279"/>
    </source>
</evidence>